<keyword evidence="11" id="KW-0443">Lipid metabolism</keyword>
<dbReference type="InterPro" id="IPR025202">
    <property type="entry name" value="PLD-like_dom"/>
</dbReference>
<evidence type="ECO:0000256" key="11">
    <source>
        <dbReference type="ARBA" id="ARBA00023098"/>
    </source>
</evidence>
<evidence type="ECO:0000256" key="13">
    <source>
        <dbReference type="ARBA" id="ARBA00023209"/>
    </source>
</evidence>
<dbReference type="NCBIfam" id="TIGR04265">
    <property type="entry name" value="bac_cardiolipin"/>
    <property type="match status" value="1"/>
</dbReference>
<dbReference type="Proteomes" id="UP000433101">
    <property type="component" value="Unassembled WGS sequence"/>
</dbReference>
<dbReference type="InterPro" id="IPR022924">
    <property type="entry name" value="Cardiolipin_synthase"/>
</dbReference>
<organism evidence="18 19">
    <name type="scientific">Stappia sediminis</name>
    <dbReference type="NCBI Taxonomy" id="2692190"/>
    <lineage>
        <taxon>Bacteria</taxon>
        <taxon>Pseudomonadati</taxon>
        <taxon>Pseudomonadota</taxon>
        <taxon>Alphaproteobacteria</taxon>
        <taxon>Hyphomicrobiales</taxon>
        <taxon>Stappiaceae</taxon>
        <taxon>Stappia</taxon>
    </lineage>
</organism>
<dbReference type="SMART" id="SM00155">
    <property type="entry name" value="PLDc"/>
    <property type="match status" value="2"/>
</dbReference>
<dbReference type="GO" id="GO:0032049">
    <property type="term" value="P:cardiolipin biosynthetic process"/>
    <property type="evidence" value="ECO:0007669"/>
    <property type="project" value="UniProtKB-UniRule"/>
</dbReference>
<keyword evidence="12 16" id="KW-0472">Membrane</keyword>
<evidence type="ECO:0000256" key="3">
    <source>
        <dbReference type="ARBA" id="ARBA00004651"/>
    </source>
</evidence>
<keyword evidence="8 16" id="KW-0812">Transmembrane</keyword>
<keyword evidence="7" id="KW-0808">Transferase</keyword>
<dbReference type="Pfam" id="PF13091">
    <property type="entry name" value="PLDc_2"/>
    <property type="match status" value="2"/>
</dbReference>
<accession>A0A7X3S6Z3</accession>
<evidence type="ECO:0000256" key="2">
    <source>
        <dbReference type="ARBA" id="ARBA00004613"/>
    </source>
</evidence>
<evidence type="ECO:0000256" key="1">
    <source>
        <dbReference type="ARBA" id="ARBA00003145"/>
    </source>
</evidence>
<dbReference type="EMBL" id="WUMV01000002">
    <property type="protein sequence ID" value="MXN64289.1"/>
    <property type="molecule type" value="Genomic_DNA"/>
</dbReference>
<keyword evidence="13" id="KW-0594">Phospholipid biosynthesis</keyword>
<evidence type="ECO:0000256" key="16">
    <source>
        <dbReference type="SAM" id="Phobius"/>
    </source>
</evidence>
<sequence length="488" mass="54694">MEGKVEHDIWIVDLVLANLHIIALATLALYVLSAVCAVREVLHSRTSQGSIAWLLSLIFLPLPTAFLYLVFGWKRFDDYVDVRTHAGRETRTKRAEELGISDQQATAAWPVLTRVAQLPFLAGNSVDLLIDGEATFASILDGIDRAESFILFQFFIVHDDDIGRKVANALIERAKAGVEVYFLYDEIGSKSLPKSYLSRLSNAGIKVSGFNKRHKVLRMTGPMRLNYRNHRKIVVVDGKHAWVGGHNVGDEYLGRDPSFGHWRDTHVRVEGPSAFACALVFAEDWHWATGQPLARLSADNVPEKSGSDPVLVMPTGPADALEDCAIAFTEAISRARKRLWIVSPYFVPGMDILTPLYAAAMRGVEVRILLPKKADHWLVWLASYAHADDLVDHGIGIYRYNKGFLHQKVMLVDDEIASIGTVNFDNRSFRINFEITLWFTAGHMISAVEKMLEADFRDSVEEPRNVLSTRSYAFRFAAQAARLFSPIL</sequence>
<dbReference type="PANTHER" id="PTHR21248:SF22">
    <property type="entry name" value="PHOSPHOLIPASE D"/>
    <property type="match status" value="1"/>
</dbReference>
<evidence type="ECO:0000256" key="12">
    <source>
        <dbReference type="ARBA" id="ARBA00023136"/>
    </source>
</evidence>
<evidence type="ECO:0000256" key="4">
    <source>
        <dbReference type="ARBA" id="ARBA00022475"/>
    </source>
</evidence>
<dbReference type="GO" id="GO:0008808">
    <property type="term" value="F:cardiolipin synthase activity"/>
    <property type="evidence" value="ECO:0007669"/>
    <property type="project" value="UniProtKB-UniRule"/>
</dbReference>
<dbReference type="EC" id="2.7.8.-" evidence="15"/>
<evidence type="ECO:0000313" key="18">
    <source>
        <dbReference type="EMBL" id="MXN64289.1"/>
    </source>
</evidence>
<keyword evidence="10 16" id="KW-1133">Transmembrane helix</keyword>
<evidence type="ECO:0000256" key="5">
    <source>
        <dbReference type="ARBA" id="ARBA00022516"/>
    </source>
</evidence>
<feature type="domain" description="PLD phosphodiesterase" evidence="17">
    <location>
        <begin position="225"/>
        <end position="252"/>
    </location>
</feature>
<keyword evidence="9" id="KW-0677">Repeat</keyword>
<evidence type="ECO:0000259" key="17">
    <source>
        <dbReference type="PROSITE" id="PS50035"/>
    </source>
</evidence>
<name>A0A7X3S6Z3_9HYPH</name>
<feature type="domain" description="PLD phosphodiesterase" evidence="17">
    <location>
        <begin position="401"/>
        <end position="428"/>
    </location>
</feature>
<keyword evidence="4" id="KW-1003">Cell membrane</keyword>
<dbReference type="InterPro" id="IPR001736">
    <property type="entry name" value="PLipase_D/transphosphatidylase"/>
</dbReference>
<reference evidence="18 19" key="1">
    <citation type="submission" date="2019-12" db="EMBL/GenBank/DDBJ databases">
        <authorList>
            <person name="Li M."/>
        </authorList>
    </citation>
    <scope>NUCLEOTIDE SEQUENCE [LARGE SCALE GENOMIC DNA]</scope>
    <source>
        <strain evidence="18 19">GBMRC 2046</strain>
    </source>
</reference>
<evidence type="ECO:0000256" key="9">
    <source>
        <dbReference type="ARBA" id="ARBA00022737"/>
    </source>
</evidence>
<proteinExistence type="predicted"/>
<keyword evidence="5" id="KW-0444">Lipid biosynthesis</keyword>
<dbReference type="Gene3D" id="3.30.870.10">
    <property type="entry name" value="Endonuclease Chain A"/>
    <property type="match status" value="2"/>
</dbReference>
<evidence type="ECO:0000256" key="8">
    <source>
        <dbReference type="ARBA" id="ARBA00022692"/>
    </source>
</evidence>
<dbReference type="RefSeq" id="WP_160774530.1">
    <property type="nucleotide sequence ID" value="NZ_WUMV01000002.1"/>
</dbReference>
<comment type="caution">
    <text evidence="18">The sequence shown here is derived from an EMBL/GenBank/DDBJ whole genome shotgun (WGS) entry which is preliminary data.</text>
</comment>
<dbReference type="InterPro" id="IPR027379">
    <property type="entry name" value="CLS_N"/>
</dbReference>
<feature type="transmembrane region" description="Helical" evidence="16">
    <location>
        <begin position="50"/>
        <end position="73"/>
    </location>
</feature>
<keyword evidence="14" id="KW-1208">Phospholipid metabolism</keyword>
<dbReference type="GO" id="GO:0005886">
    <property type="term" value="C:plasma membrane"/>
    <property type="evidence" value="ECO:0007669"/>
    <property type="project" value="UniProtKB-SubCell"/>
</dbReference>
<dbReference type="SUPFAM" id="SSF56024">
    <property type="entry name" value="Phospholipase D/nuclease"/>
    <property type="match status" value="2"/>
</dbReference>
<dbReference type="CDD" id="cd09155">
    <property type="entry name" value="PLDc_PaCLS_like_1"/>
    <property type="match status" value="1"/>
</dbReference>
<comment type="function">
    <text evidence="1">Could be a virulence factor.</text>
</comment>
<evidence type="ECO:0000256" key="14">
    <source>
        <dbReference type="ARBA" id="ARBA00023264"/>
    </source>
</evidence>
<keyword evidence="6" id="KW-0964">Secreted</keyword>
<dbReference type="PANTHER" id="PTHR21248">
    <property type="entry name" value="CARDIOLIPIN SYNTHASE"/>
    <property type="match status" value="1"/>
</dbReference>
<evidence type="ECO:0000256" key="15">
    <source>
        <dbReference type="NCBIfam" id="TIGR04265"/>
    </source>
</evidence>
<keyword evidence="19" id="KW-1185">Reference proteome</keyword>
<dbReference type="FunFam" id="3.30.870.10:FF:000014">
    <property type="entry name" value="Cardiolipin synthase"/>
    <property type="match status" value="1"/>
</dbReference>
<dbReference type="PROSITE" id="PS50035">
    <property type="entry name" value="PLD"/>
    <property type="match status" value="2"/>
</dbReference>
<comment type="subcellular location">
    <subcellularLocation>
        <location evidence="3">Cell membrane</location>
        <topology evidence="3">Multi-pass membrane protein</topology>
    </subcellularLocation>
    <subcellularLocation>
        <location evidence="2">Secreted</location>
    </subcellularLocation>
</comment>
<evidence type="ECO:0000313" key="19">
    <source>
        <dbReference type="Proteomes" id="UP000433101"/>
    </source>
</evidence>
<evidence type="ECO:0000256" key="7">
    <source>
        <dbReference type="ARBA" id="ARBA00022679"/>
    </source>
</evidence>
<evidence type="ECO:0000256" key="10">
    <source>
        <dbReference type="ARBA" id="ARBA00022989"/>
    </source>
</evidence>
<dbReference type="GO" id="GO:0005576">
    <property type="term" value="C:extracellular region"/>
    <property type="evidence" value="ECO:0007669"/>
    <property type="project" value="UniProtKB-SubCell"/>
</dbReference>
<dbReference type="AlphaFoldDB" id="A0A7X3S6Z3"/>
<protein>
    <recommendedName>
        <fullName evidence="15">Cardiolipin synthase</fullName>
        <ecNumber evidence="15">2.7.8.-</ecNumber>
    </recommendedName>
</protein>
<dbReference type="Pfam" id="PF13396">
    <property type="entry name" value="PLDc_N"/>
    <property type="match status" value="1"/>
</dbReference>
<evidence type="ECO:0000256" key="6">
    <source>
        <dbReference type="ARBA" id="ARBA00022525"/>
    </source>
</evidence>
<feature type="transmembrane region" description="Helical" evidence="16">
    <location>
        <begin position="15"/>
        <end position="38"/>
    </location>
</feature>
<gene>
    <name evidence="18" type="primary">cls</name>
    <name evidence="18" type="ORF">GR183_05185</name>
</gene>